<dbReference type="PRINTS" id="PR00625">
    <property type="entry name" value="JDOMAIN"/>
</dbReference>
<dbReference type="CDD" id="cd06257">
    <property type="entry name" value="DnaJ"/>
    <property type="match status" value="1"/>
</dbReference>
<dbReference type="GO" id="GO:0051082">
    <property type="term" value="F:unfolded protein binding"/>
    <property type="evidence" value="ECO:0007669"/>
    <property type="project" value="InterPro"/>
</dbReference>
<dbReference type="InterPro" id="IPR002939">
    <property type="entry name" value="DnaJ_C"/>
</dbReference>
<dbReference type="OrthoDB" id="6514907at2759"/>
<dbReference type="InterPro" id="IPR001623">
    <property type="entry name" value="DnaJ_domain"/>
</dbReference>
<dbReference type="InterPro" id="IPR051339">
    <property type="entry name" value="DnaJ_subfamily_B"/>
</dbReference>
<dbReference type="Pfam" id="PF00226">
    <property type="entry name" value="DnaJ"/>
    <property type="match status" value="1"/>
</dbReference>
<evidence type="ECO:0000256" key="2">
    <source>
        <dbReference type="SAM" id="MobiDB-lite"/>
    </source>
</evidence>
<proteinExistence type="predicted"/>
<dbReference type="Gene3D" id="2.60.260.20">
    <property type="entry name" value="Urease metallochaperone UreE, N-terminal domain"/>
    <property type="match status" value="1"/>
</dbReference>
<dbReference type="SUPFAM" id="SSF46565">
    <property type="entry name" value="Chaperone J-domain"/>
    <property type="match status" value="1"/>
</dbReference>
<evidence type="ECO:0000259" key="3">
    <source>
        <dbReference type="PROSITE" id="PS50076"/>
    </source>
</evidence>
<dbReference type="Proteomes" id="UP000759131">
    <property type="component" value="Unassembled WGS sequence"/>
</dbReference>
<dbReference type="GO" id="GO:0005829">
    <property type="term" value="C:cytosol"/>
    <property type="evidence" value="ECO:0007669"/>
    <property type="project" value="TreeGrafter"/>
</dbReference>
<keyword evidence="1" id="KW-0143">Chaperone</keyword>
<dbReference type="Gene3D" id="1.10.287.110">
    <property type="entry name" value="DnaJ domain"/>
    <property type="match status" value="1"/>
</dbReference>
<dbReference type="EMBL" id="OC858539">
    <property type="protein sequence ID" value="CAD7626596.1"/>
    <property type="molecule type" value="Genomic_DNA"/>
</dbReference>
<feature type="domain" description="J" evidence="3">
    <location>
        <begin position="5"/>
        <end position="69"/>
    </location>
</feature>
<dbReference type="EMBL" id="CAJPIZ010003964">
    <property type="protein sequence ID" value="CAG2107026.1"/>
    <property type="molecule type" value="Genomic_DNA"/>
</dbReference>
<feature type="region of interest" description="Disordered" evidence="2">
    <location>
        <begin position="65"/>
        <end position="99"/>
    </location>
</feature>
<sequence>MANIDYYKILGVLRNASQLDIKKAYHRLALRYHPDKNRSKNTGHKFLQIREAYEVLSDTERRKMYDISHPKQTNNPKTSPKAKTKTKTSAKSSGAKPTATATNKCIEHTVYVSLRDVLLGCTKRMKVTRKVWSSPREYTTESEILSVKVRPGSQSGTRIVFVGRAEKPYDSVAGDIVFVLKDKPDDRFQRHGNDVIYNAQMNCTHNCTQSTQIHMQWDGNQWYTYNTYCHVNHSIAVPLLTGGTLDVVLDSNQWNYLYCYRVLDIVKVGLGLPDQNNGQIKGNLIIKCVLK</sequence>
<evidence type="ECO:0000313" key="5">
    <source>
        <dbReference type="Proteomes" id="UP000759131"/>
    </source>
</evidence>
<dbReference type="Pfam" id="PF01556">
    <property type="entry name" value="DnaJ_C"/>
    <property type="match status" value="1"/>
</dbReference>
<dbReference type="GO" id="GO:0051087">
    <property type="term" value="F:protein-folding chaperone binding"/>
    <property type="evidence" value="ECO:0007669"/>
    <property type="project" value="TreeGrafter"/>
</dbReference>
<dbReference type="PANTHER" id="PTHR24078:SF553">
    <property type="entry name" value="DNAJ HOMOLOG SUBFAMILY B MEMBER 5"/>
    <property type="match status" value="1"/>
</dbReference>
<evidence type="ECO:0000256" key="1">
    <source>
        <dbReference type="ARBA" id="ARBA00023186"/>
    </source>
</evidence>
<gene>
    <name evidence="4" type="ORF">OSB1V03_LOCUS7029</name>
</gene>
<reference evidence="4" key="1">
    <citation type="submission" date="2020-11" db="EMBL/GenBank/DDBJ databases">
        <authorList>
            <person name="Tran Van P."/>
        </authorList>
    </citation>
    <scope>NUCLEOTIDE SEQUENCE</scope>
</reference>
<keyword evidence="5" id="KW-1185">Reference proteome</keyword>
<dbReference type="InterPro" id="IPR008971">
    <property type="entry name" value="HSP40/DnaJ_pept-bd"/>
</dbReference>
<dbReference type="GO" id="GO:0006457">
    <property type="term" value="P:protein folding"/>
    <property type="evidence" value="ECO:0007669"/>
    <property type="project" value="InterPro"/>
</dbReference>
<name>A0A7R9KNU0_9ACAR</name>
<protein>
    <recommendedName>
        <fullName evidence="3">J domain-containing protein</fullName>
    </recommendedName>
</protein>
<feature type="compositionally biased region" description="Low complexity" evidence="2">
    <location>
        <begin position="89"/>
        <end position="99"/>
    </location>
</feature>
<organism evidence="4">
    <name type="scientific">Medioppia subpectinata</name>
    <dbReference type="NCBI Taxonomy" id="1979941"/>
    <lineage>
        <taxon>Eukaryota</taxon>
        <taxon>Metazoa</taxon>
        <taxon>Ecdysozoa</taxon>
        <taxon>Arthropoda</taxon>
        <taxon>Chelicerata</taxon>
        <taxon>Arachnida</taxon>
        <taxon>Acari</taxon>
        <taxon>Acariformes</taxon>
        <taxon>Sarcoptiformes</taxon>
        <taxon>Oribatida</taxon>
        <taxon>Brachypylina</taxon>
        <taxon>Oppioidea</taxon>
        <taxon>Oppiidae</taxon>
        <taxon>Medioppia</taxon>
    </lineage>
</organism>
<dbReference type="CDD" id="cd10747">
    <property type="entry name" value="DnaJ_C"/>
    <property type="match status" value="1"/>
</dbReference>
<dbReference type="FunFam" id="2.60.260.20:FF:000002">
    <property type="entry name" value="Dnaj homolog subfamily b member"/>
    <property type="match status" value="1"/>
</dbReference>
<evidence type="ECO:0000313" key="4">
    <source>
        <dbReference type="EMBL" id="CAD7626596.1"/>
    </source>
</evidence>
<dbReference type="PROSITE" id="PS50076">
    <property type="entry name" value="DNAJ_2"/>
    <property type="match status" value="1"/>
</dbReference>
<dbReference type="PANTHER" id="PTHR24078">
    <property type="entry name" value="DNAJ HOMOLOG SUBFAMILY C MEMBER"/>
    <property type="match status" value="1"/>
</dbReference>
<dbReference type="InterPro" id="IPR036869">
    <property type="entry name" value="J_dom_sf"/>
</dbReference>
<dbReference type="SUPFAM" id="SSF49493">
    <property type="entry name" value="HSP40/DnaJ peptide-binding domain"/>
    <property type="match status" value="1"/>
</dbReference>
<accession>A0A7R9KNU0</accession>
<dbReference type="AlphaFoldDB" id="A0A7R9KNU0"/>
<dbReference type="SMART" id="SM00271">
    <property type="entry name" value="DnaJ"/>
    <property type="match status" value="1"/>
</dbReference>